<sequence>MRFHAAGAWLLAACTLLPGCALLKPPPEEAPATAEAPVAPPAVQLEVEAPGTLDTLLETYLDLGRLRALAPDEPITAAELRRLEAATPAQARELLETEGYFDAEVEVRRVSDDPPRVRVSVKPGKRTIVHDVVWSVKGPLQAAIEAGDANAMAARSALQGNWQLPPGAPFRNSAWSSAKSASLAQLRASGYAAAGWESTRAEIDAVDQEAVLWVTAQSGPLFRTGELRIRGLQRHDEQTVRNLADFRPGTPATEKLLLDFQERLQRAGLYDRAVVTINTDPAVADATPVTVRLGELPLQTAIVGLGYSANTGPRATLEHIHRRIFGERATLRNKFELAQLRQAWDGELTSHPLPGLKRNLLGGALERVESSSDVVQSVRTRLGRAYDGERIDRLLFVELERSTTRNDLGRQTSRAISLNAHGTWRNVDNILLPTDGVGLTLQGAAGQAHSEDFDGSTRNGPYVRAYGKLQWWKPVGERWYAHTRLELGQVFVRNDLTVPDSQRFRAGGDGSVRGYGYRDLGPESDGVVNSGNMLFTASAEIARPIPAVPGLWWATFVDLGNAADRWSDLKPAVGIGGGVRYRSPLGPVSVDLAYGERTQSVRLHLNVGVQF</sequence>
<organism evidence="9 10">
    <name type="scientific">Aquincola agrisoli</name>
    <dbReference type="NCBI Taxonomy" id="3119538"/>
    <lineage>
        <taxon>Bacteria</taxon>
        <taxon>Pseudomonadati</taxon>
        <taxon>Pseudomonadota</taxon>
        <taxon>Betaproteobacteria</taxon>
        <taxon>Burkholderiales</taxon>
        <taxon>Sphaerotilaceae</taxon>
        <taxon>Aquincola</taxon>
    </lineage>
</organism>
<evidence type="ECO:0000256" key="7">
    <source>
        <dbReference type="SAM" id="SignalP"/>
    </source>
</evidence>
<comment type="subcellular location">
    <subcellularLocation>
        <location evidence="1">Membrane</location>
    </subcellularLocation>
</comment>
<accession>A0AAW9QAU6</accession>
<dbReference type="Gene3D" id="2.40.160.50">
    <property type="entry name" value="membrane protein fhac: a member of the omp85/tpsb transporter family"/>
    <property type="match status" value="1"/>
</dbReference>
<feature type="domain" description="Bacterial surface antigen (D15)" evidence="8">
    <location>
        <begin position="404"/>
        <end position="611"/>
    </location>
</feature>
<keyword evidence="2" id="KW-1134">Transmembrane beta strand</keyword>
<name>A0AAW9QAU6_9BURK</name>
<keyword evidence="6" id="KW-0998">Cell outer membrane</keyword>
<evidence type="ECO:0000256" key="4">
    <source>
        <dbReference type="ARBA" id="ARBA00022729"/>
    </source>
</evidence>
<evidence type="ECO:0000256" key="2">
    <source>
        <dbReference type="ARBA" id="ARBA00022452"/>
    </source>
</evidence>
<evidence type="ECO:0000313" key="10">
    <source>
        <dbReference type="Proteomes" id="UP001336250"/>
    </source>
</evidence>
<keyword evidence="10" id="KW-1185">Reference proteome</keyword>
<evidence type="ECO:0000313" key="9">
    <source>
        <dbReference type="EMBL" id="MEF7613478.1"/>
    </source>
</evidence>
<proteinExistence type="predicted"/>
<feature type="signal peptide" evidence="7">
    <location>
        <begin position="1"/>
        <end position="23"/>
    </location>
</feature>
<dbReference type="EMBL" id="JAZIBG010000017">
    <property type="protein sequence ID" value="MEF7613478.1"/>
    <property type="molecule type" value="Genomic_DNA"/>
</dbReference>
<keyword evidence="3" id="KW-0812">Transmembrane</keyword>
<reference evidence="9 10" key="1">
    <citation type="submission" date="2024-02" db="EMBL/GenBank/DDBJ databases">
        <title>Genome sequence of Aquincola sp. MAHUQ-54.</title>
        <authorList>
            <person name="Huq M.A."/>
        </authorList>
    </citation>
    <scope>NUCLEOTIDE SEQUENCE [LARGE SCALE GENOMIC DNA]</scope>
    <source>
        <strain evidence="9 10">MAHUQ-54</strain>
    </source>
</reference>
<evidence type="ECO:0000256" key="3">
    <source>
        <dbReference type="ARBA" id="ARBA00022692"/>
    </source>
</evidence>
<evidence type="ECO:0000256" key="6">
    <source>
        <dbReference type="ARBA" id="ARBA00023237"/>
    </source>
</evidence>
<dbReference type="PANTHER" id="PTHR12815:SF47">
    <property type="entry name" value="TRANSLOCATION AND ASSEMBLY MODULE SUBUNIT TAMA"/>
    <property type="match status" value="1"/>
</dbReference>
<dbReference type="AlphaFoldDB" id="A0AAW9QAU6"/>
<keyword evidence="4 7" id="KW-0732">Signal</keyword>
<feature type="chain" id="PRO_5043914436" evidence="7">
    <location>
        <begin position="24"/>
        <end position="611"/>
    </location>
</feature>
<dbReference type="PANTHER" id="PTHR12815">
    <property type="entry name" value="SORTING AND ASSEMBLY MACHINERY SAMM50 PROTEIN FAMILY MEMBER"/>
    <property type="match status" value="1"/>
</dbReference>
<dbReference type="Gene3D" id="3.10.20.310">
    <property type="entry name" value="membrane protein fhac"/>
    <property type="match status" value="2"/>
</dbReference>
<evidence type="ECO:0000256" key="1">
    <source>
        <dbReference type="ARBA" id="ARBA00004370"/>
    </source>
</evidence>
<gene>
    <name evidence="9" type="ORF">V4F39_06095</name>
</gene>
<comment type="caution">
    <text evidence="9">The sequence shown here is derived from an EMBL/GenBank/DDBJ whole genome shotgun (WGS) entry which is preliminary data.</text>
</comment>
<dbReference type="Pfam" id="PF01103">
    <property type="entry name" value="Omp85"/>
    <property type="match status" value="1"/>
</dbReference>
<dbReference type="RefSeq" id="WP_332288417.1">
    <property type="nucleotide sequence ID" value="NZ_JAZIBG010000017.1"/>
</dbReference>
<evidence type="ECO:0000259" key="8">
    <source>
        <dbReference type="Pfam" id="PF01103"/>
    </source>
</evidence>
<protein>
    <submittedName>
        <fullName evidence="9">BamA/TamA family outer membrane protein</fullName>
    </submittedName>
</protein>
<dbReference type="InterPro" id="IPR000184">
    <property type="entry name" value="Bac_surfAg_D15"/>
</dbReference>
<keyword evidence="5" id="KW-0472">Membrane</keyword>
<evidence type="ECO:0000256" key="5">
    <source>
        <dbReference type="ARBA" id="ARBA00023136"/>
    </source>
</evidence>
<dbReference type="GO" id="GO:0019867">
    <property type="term" value="C:outer membrane"/>
    <property type="evidence" value="ECO:0007669"/>
    <property type="project" value="InterPro"/>
</dbReference>
<dbReference type="Proteomes" id="UP001336250">
    <property type="component" value="Unassembled WGS sequence"/>
</dbReference>
<dbReference type="InterPro" id="IPR039910">
    <property type="entry name" value="D15-like"/>
</dbReference>